<gene>
    <name evidence="2" type="ORF">SAMN02910314_00485</name>
</gene>
<feature type="transmembrane region" description="Helical" evidence="1">
    <location>
        <begin position="170"/>
        <end position="194"/>
    </location>
</feature>
<dbReference type="Pfam" id="PF04976">
    <property type="entry name" value="DmsC"/>
    <property type="match status" value="1"/>
</dbReference>
<accession>A0A172RZE3</accession>
<dbReference type="GO" id="GO:0019645">
    <property type="term" value="P:anaerobic electron transport chain"/>
    <property type="evidence" value="ECO:0007669"/>
    <property type="project" value="InterPro"/>
</dbReference>
<evidence type="ECO:0000313" key="2">
    <source>
        <dbReference type="EMBL" id="SEO53514.1"/>
    </source>
</evidence>
<feature type="transmembrane region" description="Helical" evidence="1">
    <location>
        <begin position="38"/>
        <end position="56"/>
    </location>
</feature>
<feature type="transmembrane region" description="Helical" evidence="1">
    <location>
        <begin position="76"/>
        <end position="97"/>
    </location>
</feature>
<feature type="transmembrane region" description="Helical" evidence="1">
    <location>
        <begin position="6"/>
        <end position="26"/>
    </location>
</feature>
<dbReference type="InterPro" id="IPR007059">
    <property type="entry name" value="DmsC"/>
</dbReference>
<proteinExistence type="predicted"/>
<dbReference type="RefSeq" id="WP_066663857.1">
    <property type="nucleotide sequence ID" value="NZ_CP011402.1"/>
</dbReference>
<keyword evidence="1" id="KW-0472">Membrane</keyword>
<dbReference type="PATRIC" id="fig|79604.3.peg.1671"/>
<feature type="transmembrane region" description="Helical" evidence="1">
    <location>
        <begin position="143"/>
        <end position="163"/>
    </location>
</feature>
<evidence type="ECO:0000256" key="1">
    <source>
        <dbReference type="SAM" id="Phobius"/>
    </source>
</evidence>
<dbReference type="EMBL" id="FOEC01000002">
    <property type="protein sequence ID" value="SEO53514.1"/>
    <property type="molecule type" value="Genomic_DNA"/>
</dbReference>
<dbReference type="OrthoDB" id="3173941at2"/>
<organism evidence="2 3">
    <name type="scientific">Denitrobacterium detoxificans</name>
    <dbReference type="NCBI Taxonomy" id="79604"/>
    <lineage>
        <taxon>Bacteria</taxon>
        <taxon>Bacillati</taxon>
        <taxon>Actinomycetota</taxon>
        <taxon>Coriobacteriia</taxon>
        <taxon>Eggerthellales</taxon>
        <taxon>Eggerthellaceae</taxon>
        <taxon>Denitrobacterium</taxon>
    </lineage>
</organism>
<name>A0A172RZE3_9ACTN</name>
<protein>
    <submittedName>
        <fullName evidence="2">Anaerobic dimethyl sulfoxide reductase subunit C (DMSO reductase anchor subunit)</fullName>
    </submittedName>
</protein>
<dbReference type="AlphaFoldDB" id="A0A172RZE3"/>
<feature type="transmembrane region" description="Helical" evidence="1">
    <location>
        <begin position="109"/>
        <end position="131"/>
    </location>
</feature>
<keyword evidence="3" id="KW-1185">Reference proteome</keyword>
<sequence>MEIQWSLVLFTAIAGTGSWLLGCACIDEFKGMAKKTTSLAAIIAIVLLIAGGIVSATHLSHVDRIFGVLAHPAPGIFLEALLLGIDALIGLILVLLWKRDASAGARKAFAALGVIMAPVFSFSCGFSYMMSSQLAWNNIGLPLGYLGTAAAAGCALWALLCAYRGEAEEALVFAGWETVLGGALAVVFALVFGMVSGVSAGAQAPLFWGAVVLVGGVAPLACGVAITRKPASALAFAGLALACGCVGAIAFRCLMWLGSDALMALFGVTL</sequence>
<dbReference type="GO" id="GO:0016020">
    <property type="term" value="C:membrane"/>
    <property type="evidence" value="ECO:0007669"/>
    <property type="project" value="InterPro"/>
</dbReference>
<keyword evidence="1" id="KW-0812">Transmembrane</keyword>
<evidence type="ECO:0000313" key="3">
    <source>
        <dbReference type="Proteomes" id="UP000182975"/>
    </source>
</evidence>
<feature type="transmembrane region" description="Helical" evidence="1">
    <location>
        <begin position="233"/>
        <end position="257"/>
    </location>
</feature>
<dbReference type="Proteomes" id="UP000182975">
    <property type="component" value="Unassembled WGS sequence"/>
</dbReference>
<reference evidence="3" key="1">
    <citation type="submission" date="2016-10" db="EMBL/GenBank/DDBJ databases">
        <authorList>
            <person name="Varghese N."/>
        </authorList>
    </citation>
    <scope>NUCLEOTIDE SEQUENCE [LARGE SCALE GENOMIC DNA]</scope>
    <source>
        <strain evidence="3">DSM 21843</strain>
    </source>
</reference>
<feature type="transmembrane region" description="Helical" evidence="1">
    <location>
        <begin position="206"/>
        <end position="226"/>
    </location>
</feature>
<dbReference type="STRING" id="79604.AAY81_08335"/>
<keyword evidence="1" id="KW-1133">Transmembrane helix</keyword>
<dbReference type="KEGG" id="ddt:AAY81_08335"/>